<sequence>MLEPLEAVAVAGLGGVQGDYSTVNVSCRAKAGAGRSSVTPLRLEEANRLSQFCSPEPLATMANRRVATPVALSLIALEAARPRPRLRAVALGGHQVLQRQHHQEAHYPQQRQKGNSGESPGGVQPRVGLEQIGSQSAAGRGCPLTDNRTCKTLKVADSFRPRTAAYKWPAV</sequence>
<evidence type="ECO:0000256" key="1">
    <source>
        <dbReference type="SAM" id="MobiDB-lite"/>
    </source>
</evidence>
<gene>
    <name evidence="2" type="ordered locus">SG1530</name>
</gene>
<dbReference type="HOGENOM" id="CLU_1561854_0_0_6"/>
<feature type="compositionally biased region" description="Polar residues" evidence="1">
    <location>
        <begin position="109"/>
        <end position="118"/>
    </location>
</feature>
<proteinExistence type="predicted"/>
<dbReference type="AlphaFoldDB" id="Q2NSS0"/>
<accession>Q2NSS0</accession>
<dbReference type="KEGG" id="sgl:SG1530"/>
<protein>
    <submittedName>
        <fullName evidence="2">Uncharacterized protein</fullName>
    </submittedName>
</protein>
<dbReference type="EMBL" id="AP008232">
    <property type="protein sequence ID" value="BAE74805.1"/>
    <property type="molecule type" value="Genomic_DNA"/>
</dbReference>
<name>Q2NSS0_SODGM</name>
<reference evidence="2 3" key="1">
    <citation type="journal article" date="2006" name="Genome Res.">
        <title>Massive genome erosion and functional adaptations provide insights into the symbiotic lifestyle of Sodalis glossinidius in the tsetse host.</title>
        <authorList>
            <person name="Toh H."/>
            <person name="Weiss B.L."/>
            <person name="Perkin S.A.H."/>
            <person name="Yamashita A."/>
            <person name="Oshima K."/>
            <person name="Hattori M."/>
            <person name="Aksoy S."/>
        </authorList>
    </citation>
    <scope>NUCLEOTIDE SEQUENCE [LARGE SCALE GENOMIC DNA]</scope>
    <source>
        <strain evidence="3">morsitans</strain>
    </source>
</reference>
<feature type="region of interest" description="Disordered" evidence="1">
    <location>
        <begin position="97"/>
        <end position="127"/>
    </location>
</feature>
<keyword evidence="3" id="KW-1185">Reference proteome</keyword>
<organism evidence="2 3">
    <name type="scientific">Sodalis glossinidius (strain morsitans)</name>
    <dbReference type="NCBI Taxonomy" id="343509"/>
    <lineage>
        <taxon>Bacteria</taxon>
        <taxon>Pseudomonadati</taxon>
        <taxon>Pseudomonadota</taxon>
        <taxon>Gammaproteobacteria</taxon>
        <taxon>Enterobacterales</taxon>
        <taxon>Bruguierivoracaceae</taxon>
        <taxon>Sodalis</taxon>
    </lineage>
</organism>
<evidence type="ECO:0000313" key="2">
    <source>
        <dbReference type="EMBL" id="BAE74805.1"/>
    </source>
</evidence>
<dbReference type="Proteomes" id="UP000001932">
    <property type="component" value="Chromosome"/>
</dbReference>
<evidence type="ECO:0000313" key="3">
    <source>
        <dbReference type="Proteomes" id="UP000001932"/>
    </source>
</evidence>